<evidence type="ECO:0000313" key="2">
    <source>
        <dbReference type="Proteomes" id="UP000248536"/>
    </source>
</evidence>
<dbReference type="OrthoDB" id="2833825at2"/>
<sequence>MEKIIYNYIVTNNQPFQRYNSWNHCFKAFDTIDDQKLLSLHLGFYLASWGMYRGSSKLLERDYLVHEDAIEIIEKYKYLRCGLEQEIALHNLEGILNLIQDLSFYYKTTHDVTPTDTLISKIILGTLGCLPAFDRFFIDGVKEKEYSFKTLKKKSLESLFTFVETNQLELKNIQKLHPQYPIMKIVDMYYWQIGFEKSRVENR</sequence>
<dbReference type="EMBL" id="CP030104">
    <property type="protein sequence ID" value="AWX43617.1"/>
    <property type="molecule type" value="Genomic_DNA"/>
</dbReference>
<gene>
    <name evidence="1" type="ORF">HME9304_00608</name>
</gene>
<dbReference type="KEGG" id="spon:HME9304_00608"/>
<organism evidence="1 2">
    <name type="scientific">Flagellimonas maritima</name>
    <dbReference type="NCBI Taxonomy" id="1383885"/>
    <lineage>
        <taxon>Bacteria</taxon>
        <taxon>Pseudomonadati</taxon>
        <taxon>Bacteroidota</taxon>
        <taxon>Flavobacteriia</taxon>
        <taxon>Flavobacteriales</taxon>
        <taxon>Flavobacteriaceae</taxon>
        <taxon>Flagellimonas</taxon>
    </lineage>
</organism>
<name>A0A2Z4LQU2_9FLAO</name>
<dbReference type="RefSeq" id="WP_112377180.1">
    <property type="nucleotide sequence ID" value="NZ_CP030104.1"/>
</dbReference>
<keyword evidence="2" id="KW-1185">Reference proteome</keyword>
<protein>
    <submittedName>
        <fullName evidence="1">Uncharacterized protein</fullName>
    </submittedName>
</protein>
<accession>A0A2Z4LQU2</accession>
<proteinExistence type="predicted"/>
<reference evidence="1 2" key="1">
    <citation type="submission" date="2018-06" db="EMBL/GenBank/DDBJ databases">
        <title>Spongiibacterium sp. HME9304 Genome sequencing and assembly.</title>
        <authorList>
            <person name="Kang H."/>
            <person name="Kim H."/>
            <person name="Joh K."/>
        </authorList>
    </citation>
    <scope>NUCLEOTIDE SEQUENCE [LARGE SCALE GENOMIC DNA]</scope>
    <source>
        <strain evidence="1 2">HME9304</strain>
    </source>
</reference>
<dbReference type="AlphaFoldDB" id="A0A2Z4LQU2"/>
<evidence type="ECO:0000313" key="1">
    <source>
        <dbReference type="EMBL" id="AWX43617.1"/>
    </source>
</evidence>
<dbReference type="Proteomes" id="UP000248536">
    <property type="component" value="Chromosome"/>
</dbReference>